<keyword evidence="2" id="KW-0805">Transcription regulation</keyword>
<evidence type="ECO:0000256" key="2">
    <source>
        <dbReference type="ARBA" id="ARBA00023015"/>
    </source>
</evidence>
<dbReference type="PANTHER" id="PTHR35807">
    <property type="entry name" value="TRANSCRIPTIONAL REGULATOR REDD-RELATED"/>
    <property type="match status" value="1"/>
</dbReference>
<evidence type="ECO:0000313" key="6">
    <source>
        <dbReference type="EMBL" id="MFH7596354.1"/>
    </source>
</evidence>
<dbReference type="InterPro" id="IPR005158">
    <property type="entry name" value="BTAD"/>
</dbReference>
<dbReference type="EMBL" id="JBBDHD010000031">
    <property type="protein sequence ID" value="MFH7596354.1"/>
    <property type="molecule type" value="Genomic_DNA"/>
</dbReference>
<organism evidence="6 7">
    <name type="scientific">Streptomyces racemochromogenes</name>
    <dbReference type="NCBI Taxonomy" id="67353"/>
    <lineage>
        <taxon>Bacteria</taxon>
        <taxon>Bacillati</taxon>
        <taxon>Actinomycetota</taxon>
        <taxon>Actinomycetes</taxon>
        <taxon>Kitasatosporales</taxon>
        <taxon>Streptomycetaceae</taxon>
        <taxon>Streptomyces</taxon>
    </lineage>
</organism>
<sequence>MLRRIRPGRSGGSVHWADHGACGSAGAAGRPDRWQPGGLDRARSPPPAVAGRLLDEALALWRGEAYAEWGPDSWAGAEIARLGELRLLARELAMRFRLAAGEAHEVGLAAEALVHEHPLREEGWRLLALALWATGRQGDALAALRRAASVCAEELGLDLGPGLVELERAILAQDLGVLSAAVPAGPRTVSPGVVAVGRTEAVIPPGAGGGVPPETVP</sequence>
<dbReference type="RefSeq" id="WP_395510236.1">
    <property type="nucleotide sequence ID" value="NZ_JBBDHD010000031.1"/>
</dbReference>
<dbReference type="SMART" id="SM01043">
    <property type="entry name" value="BTAD"/>
    <property type="match status" value="1"/>
</dbReference>
<dbReference type="SUPFAM" id="SSF48452">
    <property type="entry name" value="TPR-like"/>
    <property type="match status" value="1"/>
</dbReference>
<evidence type="ECO:0000256" key="1">
    <source>
        <dbReference type="ARBA" id="ARBA00023012"/>
    </source>
</evidence>
<evidence type="ECO:0000256" key="3">
    <source>
        <dbReference type="ARBA" id="ARBA00023163"/>
    </source>
</evidence>
<evidence type="ECO:0000313" key="7">
    <source>
        <dbReference type="Proteomes" id="UP001610631"/>
    </source>
</evidence>
<dbReference type="PANTHER" id="PTHR35807:SF1">
    <property type="entry name" value="TRANSCRIPTIONAL REGULATOR REDD"/>
    <property type="match status" value="1"/>
</dbReference>
<comment type="caution">
    <text evidence="6">The sequence shown here is derived from an EMBL/GenBank/DDBJ whole genome shotgun (WGS) entry which is preliminary data.</text>
</comment>
<reference evidence="6 7" key="1">
    <citation type="submission" date="2024-03" db="EMBL/GenBank/DDBJ databases">
        <title>Whole genome sequencing of Streptomyces racemochromogenes, to identify antimicrobial biosynthetic gene clusters.</title>
        <authorList>
            <person name="Suryawanshi P."/>
            <person name="Krishnaraj P.U."/>
            <person name="Arun Y.P."/>
            <person name="Suryawanshi M.P."/>
            <person name="Rakshit O."/>
        </authorList>
    </citation>
    <scope>NUCLEOTIDE SEQUENCE [LARGE SCALE GENOMIC DNA]</scope>
    <source>
        <strain evidence="6 7">AUDT626</strain>
    </source>
</reference>
<dbReference type="Pfam" id="PF03704">
    <property type="entry name" value="BTAD"/>
    <property type="match status" value="1"/>
</dbReference>
<keyword evidence="1" id="KW-0902">Two-component regulatory system</keyword>
<dbReference type="Gene3D" id="1.25.40.10">
    <property type="entry name" value="Tetratricopeptide repeat domain"/>
    <property type="match status" value="1"/>
</dbReference>
<accession>A0ABW7PDR0</accession>
<keyword evidence="7" id="KW-1185">Reference proteome</keyword>
<keyword evidence="3" id="KW-0804">Transcription</keyword>
<dbReference type="CDD" id="cd15831">
    <property type="entry name" value="BTAD"/>
    <property type="match status" value="1"/>
</dbReference>
<evidence type="ECO:0000256" key="4">
    <source>
        <dbReference type="SAM" id="MobiDB-lite"/>
    </source>
</evidence>
<evidence type="ECO:0000259" key="5">
    <source>
        <dbReference type="SMART" id="SM01043"/>
    </source>
</evidence>
<gene>
    <name evidence="6" type="ORF">WDV06_14790</name>
</gene>
<proteinExistence type="predicted"/>
<name>A0ABW7PDR0_9ACTN</name>
<dbReference type="InterPro" id="IPR051677">
    <property type="entry name" value="AfsR-DnrI-RedD_regulator"/>
</dbReference>
<feature type="region of interest" description="Disordered" evidence="4">
    <location>
        <begin position="1"/>
        <end position="46"/>
    </location>
</feature>
<protein>
    <submittedName>
        <fullName evidence="6">BTAD domain-containing putative transcriptional regulator</fullName>
    </submittedName>
</protein>
<dbReference type="InterPro" id="IPR011990">
    <property type="entry name" value="TPR-like_helical_dom_sf"/>
</dbReference>
<feature type="domain" description="Bacterial transcriptional activator" evidence="5">
    <location>
        <begin position="39"/>
        <end position="171"/>
    </location>
</feature>
<dbReference type="Proteomes" id="UP001610631">
    <property type="component" value="Unassembled WGS sequence"/>
</dbReference>